<proteinExistence type="predicted"/>
<sequence length="117" mass="13265">MMSAATAVKFFCLAFSLIIVLATVSSAPYSDYDNNIHDLYEMLMQRESNLEDRLGHQMARRAGRGPQLRLRFGKRPDMGFESMIGERRPSLRLRFGKRSEDESVPAYMEGVAEAGEN</sequence>
<organism evidence="2 3">
    <name type="scientific">Acanthoscelides obtectus</name>
    <name type="common">Bean weevil</name>
    <name type="synonym">Bruchus obtectus</name>
    <dbReference type="NCBI Taxonomy" id="200917"/>
    <lineage>
        <taxon>Eukaryota</taxon>
        <taxon>Metazoa</taxon>
        <taxon>Ecdysozoa</taxon>
        <taxon>Arthropoda</taxon>
        <taxon>Hexapoda</taxon>
        <taxon>Insecta</taxon>
        <taxon>Pterygota</taxon>
        <taxon>Neoptera</taxon>
        <taxon>Endopterygota</taxon>
        <taxon>Coleoptera</taxon>
        <taxon>Polyphaga</taxon>
        <taxon>Cucujiformia</taxon>
        <taxon>Chrysomeloidea</taxon>
        <taxon>Chrysomelidae</taxon>
        <taxon>Bruchinae</taxon>
        <taxon>Bruchini</taxon>
        <taxon>Acanthoscelides</taxon>
    </lineage>
</organism>
<protein>
    <recommendedName>
        <fullName evidence="4">Short neuropeptide F</fullName>
    </recommendedName>
</protein>
<gene>
    <name evidence="2" type="ORF">ACAOBT_LOCUS11714</name>
</gene>
<name>A0A9P0P8T9_ACAOB</name>
<evidence type="ECO:0008006" key="4">
    <source>
        <dbReference type="Google" id="ProtNLM"/>
    </source>
</evidence>
<reference evidence="2" key="1">
    <citation type="submission" date="2022-03" db="EMBL/GenBank/DDBJ databases">
        <authorList>
            <person name="Sayadi A."/>
        </authorList>
    </citation>
    <scope>NUCLEOTIDE SEQUENCE</scope>
</reference>
<evidence type="ECO:0000313" key="2">
    <source>
        <dbReference type="EMBL" id="CAH1975669.1"/>
    </source>
</evidence>
<feature type="chain" id="PRO_5040481479" description="Short neuropeptide F" evidence="1">
    <location>
        <begin position="27"/>
        <end position="117"/>
    </location>
</feature>
<comment type="caution">
    <text evidence="2">The sequence shown here is derived from an EMBL/GenBank/DDBJ whole genome shotgun (WGS) entry which is preliminary data.</text>
</comment>
<dbReference type="OrthoDB" id="6364308at2759"/>
<keyword evidence="1" id="KW-0732">Signal</keyword>
<dbReference type="Proteomes" id="UP001152888">
    <property type="component" value="Unassembled WGS sequence"/>
</dbReference>
<evidence type="ECO:0000313" key="3">
    <source>
        <dbReference type="Proteomes" id="UP001152888"/>
    </source>
</evidence>
<evidence type="ECO:0000256" key="1">
    <source>
        <dbReference type="SAM" id="SignalP"/>
    </source>
</evidence>
<keyword evidence="3" id="KW-1185">Reference proteome</keyword>
<accession>A0A9P0P8T9</accession>
<feature type="signal peptide" evidence="1">
    <location>
        <begin position="1"/>
        <end position="26"/>
    </location>
</feature>
<dbReference type="EMBL" id="CAKOFQ010006838">
    <property type="protein sequence ID" value="CAH1975669.1"/>
    <property type="molecule type" value="Genomic_DNA"/>
</dbReference>
<dbReference type="AlphaFoldDB" id="A0A9P0P8T9"/>